<evidence type="ECO:0000256" key="1">
    <source>
        <dbReference type="SAM" id="Coils"/>
    </source>
</evidence>
<dbReference type="AlphaFoldDB" id="A4J9R3"/>
<dbReference type="eggNOG" id="COG1196">
    <property type="taxonomic scope" value="Bacteria"/>
</dbReference>
<dbReference type="RefSeq" id="WP_011879601.1">
    <property type="nucleotide sequence ID" value="NC_009253.1"/>
</dbReference>
<dbReference type="Proteomes" id="UP000001556">
    <property type="component" value="Chromosome"/>
</dbReference>
<keyword evidence="1" id="KW-0175">Coiled coil</keyword>
<keyword evidence="2" id="KW-0812">Transmembrane</keyword>
<evidence type="ECO:0000313" key="3">
    <source>
        <dbReference type="EMBL" id="ABO51816.1"/>
    </source>
</evidence>
<sequence>MNNIDKVIGTNSSYIILGLVLVVFVLMLMQLLLYHRFKEVSKKYRLLTRGPSGADLEEILHQYANDVINLEKNKNELMHEYAILKEQVAQSIHNIGLVRFNAFENMGSDLSFSIAMLDRRGDGVILTGLYGRDETRLYAKPIRKGTSDYSLTEEEKIAIQRSLEKIE</sequence>
<dbReference type="EMBL" id="CP000612">
    <property type="protein sequence ID" value="ABO51816.1"/>
    <property type="molecule type" value="Genomic_DNA"/>
</dbReference>
<keyword evidence="2" id="KW-1133">Transmembrane helix</keyword>
<dbReference type="Pfam" id="PF14584">
    <property type="entry name" value="DUF4446"/>
    <property type="match status" value="1"/>
</dbReference>
<evidence type="ECO:0000256" key="2">
    <source>
        <dbReference type="SAM" id="Phobius"/>
    </source>
</evidence>
<organism evidence="3 4">
    <name type="scientific">Desulforamulus reducens (strain ATCC BAA-1160 / DSM 100696 / MI-1)</name>
    <name type="common">Desulfotomaculum reducens</name>
    <dbReference type="NCBI Taxonomy" id="349161"/>
    <lineage>
        <taxon>Bacteria</taxon>
        <taxon>Bacillati</taxon>
        <taxon>Bacillota</taxon>
        <taxon>Clostridia</taxon>
        <taxon>Eubacteriales</taxon>
        <taxon>Peptococcaceae</taxon>
        <taxon>Desulforamulus</taxon>
    </lineage>
</organism>
<proteinExistence type="predicted"/>
<reference evidence="3 4" key="1">
    <citation type="submission" date="2007-03" db="EMBL/GenBank/DDBJ databases">
        <title>Complete sequence of Desulfotomaculum reducens MI-1.</title>
        <authorList>
            <consortium name="US DOE Joint Genome Institute"/>
            <person name="Copeland A."/>
            <person name="Lucas S."/>
            <person name="Lapidus A."/>
            <person name="Barry K."/>
            <person name="Detter J.C."/>
            <person name="Glavina del Rio T."/>
            <person name="Hammon N."/>
            <person name="Israni S."/>
            <person name="Dalin E."/>
            <person name="Tice H."/>
            <person name="Pitluck S."/>
            <person name="Sims D."/>
            <person name="Brettin T."/>
            <person name="Bruce D."/>
            <person name="Han C."/>
            <person name="Tapia R."/>
            <person name="Schmutz J."/>
            <person name="Larimer F."/>
            <person name="Land M."/>
            <person name="Hauser L."/>
            <person name="Kyrpides N."/>
            <person name="Kim E."/>
            <person name="Tebo B.M."/>
            <person name="Richardson P."/>
        </authorList>
    </citation>
    <scope>NUCLEOTIDE SEQUENCE [LARGE SCALE GENOMIC DNA]</scope>
    <source>
        <strain evidence="3 4">MI-1</strain>
    </source>
</reference>
<keyword evidence="2" id="KW-0472">Membrane</keyword>
<keyword evidence="4" id="KW-1185">Reference proteome</keyword>
<dbReference type="HOGENOM" id="CLU_101313_1_0_9"/>
<gene>
    <name evidence="3" type="ordered locus">Dred_3316</name>
</gene>
<dbReference type="InterPro" id="IPR027981">
    <property type="entry name" value="DUF4446"/>
</dbReference>
<protein>
    <recommendedName>
        <fullName evidence="5">DUF4446 domain-containing protein</fullName>
    </recommendedName>
</protein>
<evidence type="ECO:0000313" key="4">
    <source>
        <dbReference type="Proteomes" id="UP000001556"/>
    </source>
</evidence>
<accession>A4J9R3</accession>
<dbReference type="OrthoDB" id="5244042at2"/>
<feature type="coiled-coil region" evidence="1">
    <location>
        <begin position="60"/>
        <end position="87"/>
    </location>
</feature>
<evidence type="ECO:0008006" key="5">
    <source>
        <dbReference type="Google" id="ProtNLM"/>
    </source>
</evidence>
<name>A4J9R3_DESRM</name>
<feature type="transmembrane region" description="Helical" evidence="2">
    <location>
        <begin position="12"/>
        <end position="34"/>
    </location>
</feature>
<dbReference type="STRING" id="349161.Dred_3316"/>
<dbReference type="KEGG" id="drm:Dred_3316"/>